<dbReference type="AlphaFoldDB" id="A0A7W8YYN8"/>
<protein>
    <submittedName>
        <fullName evidence="4">Carbamoyltransferase</fullName>
        <ecNumber evidence="4">2.1.3.-</ecNumber>
    </submittedName>
</protein>
<dbReference type="EC" id="2.1.3.-" evidence="4"/>
<evidence type="ECO:0000259" key="3">
    <source>
        <dbReference type="Pfam" id="PF16861"/>
    </source>
</evidence>
<proteinExistence type="inferred from homology"/>
<reference evidence="4 5" key="1">
    <citation type="submission" date="2020-08" db="EMBL/GenBank/DDBJ databases">
        <title>Genomic Encyclopedia of Type Strains, Phase IV (KMG-V): Genome sequencing to study the core and pangenomes of soil and plant-associated prokaryotes.</title>
        <authorList>
            <person name="Whitman W."/>
        </authorList>
    </citation>
    <scope>NUCLEOTIDE SEQUENCE [LARGE SCALE GENOMIC DNA]</scope>
    <source>
        <strain evidence="4 5">MP7CTX6</strain>
    </source>
</reference>
<dbReference type="Pfam" id="PF02543">
    <property type="entry name" value="Carbam_trans_N"/>
    <property type="match status" value="1"/>
</dbReference>
<evidence type="ECO:0000313" key="4">
    <source>
        <dbReference type="EMBL" id="MBB5624258.1"/>
    </source>
</evidence>
<evidence type="ECO:0000313" key="5">
    <source>
        <dbReference type="Proteomes" id="UP000537718"/>
    </source>
</evidence>
<dbReference type="InterPro" id="IPR003696">
    <property type="entry name" value="Carbtransf_dom"/>
</dbReference>
<evidence type="ECO:0000256" key="1">
    <source>
        <dbReference type="ARBA" id="ARBA00006129"/>
    </source>
</evidence>
<dbReference type="Gene3D" id="3.30.420.40">
    <property type="match status" value="1"/>
</dbReference>
<organism evidence="4 5">
    <name type="scientific">Pedobacter cryoconitis</name>
    <dbReference type="NCBI Taxonomy" id="188932"/>
    <lineage>
        <taxon>Bacteria</taxon>
        <taxon>Pseudomonadati</taxon>
        <taxon>Bacteroidota</taxon>
        <taxon>Sphingobacteriia</taxon>
        <taxon>Sphingobacteriales</taxon>
        <taxon>Sphingobacteriaceae</taxon>
        <taxon>Pedobacter</taxon>
    </lineage>
</organism>
<dbReference type="Proteomes" id="UP000537718">
    <property type="component" value="Unassembled WGS sequence"/>
</dbReference>
<dbReference type="PANTHER" id="PTHR34847">
    <property type="entry name" value="NODULATION PROTEIN U"/>
    <property type="match status" value="1"/>
</dbReference>
<dbReference type="EMBL" id="JACHCF010000021">
    <property type="protein sequence ID" value="MBB5624258.1"/>
    <property type="molecule type" value="Genomic_DNA"/>
</dbReference>
<feature type="domain" description="Carbamoyltransferase" evidence="2">
    <location>
        <begin position="3"/>
        <end position="352"/>
    </location>
</feature>
<dbReference type="GO" id="GO:0016740">
    <property type="term" value="F:transferase activity"/>
    <property type="evidence" value="ECO:0007669"/>
    <property type="project" value="UniProtKB-KW"/>
</dbReference>
<feature type="domain" description="Carbamoyltransferase C-terminal" evidence="3">
    <location>
        <begin position="401"/>
        <end position="541"/>
    </location>
</feature>
<comment type="similarity">
    <text evidence="1">Belongs to the NodU/CmcH family.</text>
</comment>
<accession>A0A7W8YYN8</accession>
<keyword evidence="4" id="KW-0808">Transferase</keyword>
<gene>
    <name evidence="4" type="ORF">HDE69_005356</name>
</gene>
<dbReference type="InterPro" id="IPR038152">
    <property type="entry name" value="Carbam_trans_C_sf"/>
</dbReference>
<evidence type="ECO:0000259" key="2">
    <source>
        <dbReference type="Pfam" id="PF02543"/>
    </source>
</evidence>
<dbReference type="Gene3D" id="3.90.870.20">
    <property type="entry name" value="Carbamoyltransferase, C-terminal domain"/>
    <property type="match status" value="1"/>
</dbReference>
<sequence>MIICGIKLTHDGAVALIDNGKLIFSYEIEKLDNMPRHSDFSITMEKVEEILSSHGYSLKTIDRLVFDGWDSWDPYSMIANAPKEKLSFKISLNEEQSFVISDIADYGHFVTDAENILKQENFELTTQNLTYNSYKHVASHAFSAYCTSPFAKQKEDSFILVWDGGMPPQLFYYKYQENKVENLGPLFPFIGYMYINFSQEFEPFNLLQKHLSVAGKVMAYIALGKFDPVIMAKFKEIYAELNEDAEDLALNIDLVAIITAEFIRQAKEFSDNEKIEHANMLATFHVFLQDLLIENLDRKIKEYPELVNNLCFSGGSALNIKWNSGIRNSGVFKAMWVPPFPNDAGSAIGTACCEMMISDNIRALDWSVYSGPGVVENNQEESAYLVNDCSLEELANILFEHNEPVVFINGPAELGPRSLGNRSILSPAVSPDMKKVLNKVKGREDYRPVAPICLEENAPDVFEPGYADPYMLYEHIVRDSWKEKVPAICHLDGTARLQTVNKDQNPAIYELLTHYKKLSGVPLLCNTSANFNGKGFFPDVKSVMEWDKVNFIYSNGRIYFKNESAYAKRLTGTSHIKSIQSV</sequence>
<dbReference type="Pfam" id="PF16861">
    <property type="entry name" value="Carbam_trans_C"/>
    <property type="match status" value="1"/>
</dbReference>
<comment type="caution">
    <text evidence="4">The sequence shown here is derived from an EMBL/GenBank/DDBJ whole genome shotgun (WGS) entry which is preliminary data.</text>
</comment>
<dbReference type="RefSeq" id="WP_183870301.1">
    <property type="nucleotide sequence ID" value="NZ_JACHCF010000021.1"/>
</dbReference>
<dbReference type="InterPro" id="IPR051338">
    <property type="entry name" value="NodU/CmcH_Carbamoyltrnsfr"/>
</dbReference>
<name>A0A7W8YYN8_9SPHI</name>
<dbReference type="PANTHER" id="PTHR34847:SF1">
    <property type="entry name" value="NODULATION PROTEIN U"/>
    <property type="match status" value="1"/>
</dbReference>
<dbReference type="InterPro" id="IPR031730">
    <property type="entry name" value="Carbam_trans_C"/>
</dbReference>